<dbReference type="InterPro" id="IPR013324">
    <property type="entry name" value="RNA_pol_sigma_r3/r4-like"/>
</dbReference>
<dbReference type="CDD" id="cd06171">
    <property type="entry name" value="Sigma70_r4"/>
    <property type="match status" value="1"/>
</dbReference>
<sequence>MLSWVDKLVPEYIEGRQEMKKRADQVDRDNPIEMNDLKQFNSMIDSMTYSLEWMTTGRQPNTYRGVDEKAVYQRRSYENIDLIPDIAEQLEEESINKKHLFMTREEKVVLADILASFSLRERQCYILHVGQKKSMSEIAYELGVSKSMVQQSIRRAKNKVEERMDKKSMIYA</sequence>
<proteinExistence type="predicted"/>
<name>A0ABV2K9T8_SPOPS</name>
<protein>
    <submittedName>
        <fullName evidence="2">RNA polymerase sigma-70 factor (ECF subfamily)</fullName>
    </submittedName>
</protein>
<evidence type="ECO:0000313" key="3">
    <source>
        <dbReference type="Proteomes" id="UP001549104"/>
    </source>
</evidence>
<dbReference type="RefSeq" id="WP_354313590.1">
    <property type="nucleotide sequence ID" value="NZ_JBEPME010000004.1"/>
</dbReference>
<keyword evidence="3" id="KW-1185">Reference proteome</keyword>
<dbReference type="InterPro" id="IPR036388">
    <property type="entry name" value="WH-like_DNA-bd_sf"/>
</dbReference>
<feature type="domain" description="RNA polymerase sigma factor 70 region 4 type 2" evidence="1">
    <location>
        <begin position="110"/>
        <end position="159"/>
    </location>
</feature>
<reference evidence="2 3" key="1">
    <citation type="submission" date="2024-06" db="EMBL/GenBank/DDBJ databases">
        <title>Sorghum-associated microbial communities from plants grown in Nebraska, USA.</title>
        <authorList>
            <person name="Schachtman D."/>
        </authorList>
    </citation>
    <scope>NUCLEOTIDE SEQUENCE [LARGE SCALE GENOMIC DNA]</scope>
    <source>
        <strain evidence="2 3">1288</strain>
    </source>
</reference>
<dbReference type="Gene3D" id="1.10.10.10">
    <property type="entry name" value="Winged helix-like DNA-binding domain superfamily/Winged helix DNA-binding domain"/>
    <property type="match status" value="1"/>
</dbReference>
<comment type="caution">
    <text evidence="2">The sequence shown here is derived from an EMBL/GenBank/DDBJ whole genome shotgun (WGS) entry which is preliminary data.</text>
</comment>
<dbReference type="Pfam" id="PF08281">
    <property type="entry name" value="Sigma70_r4_2"/>
    <property type="match status" value="1"/>
</dbReference>
<accession>A0ABV2K9T8</accession>
<dbReference type="Proteomes" id="UP001549104">
    <property type="component" value="Unassembled WGS sequence"/>
</dbReference>
<dbReference type="SUPFAM" id="SSF88659">
    <property type="entry name" value="Sigma3 and sigma4 domains of RNA polymerase sigma factors"/>
    <property type="match status" value="1"/>
</dbReference>
<dbReference type="InterPro" id="IPR013249">
    <property type="entry name" value="RNA_pol_sigma70_r4_t2"/>
</dbReference>
<evidence type="ECO:0000259" key="1">
    <source>
        <dbReference type="Pfam" id="PF08281"/>
    </source>
</evidence>
<organism evidence="2 3">
    <name type="scientific">Sporosarcina psychrophila</name>
    <name type="common">Bacillus psychrophilus</name>
    <dbReference type="NCBI Taxonomy" id="1476"/>
    <lineage>
        <taxon>Bacteria</taxon>
        <taxon>Bacillati</taxon>
        <taxon>Bacillota</taxon>
        <taxon>Bacilli</taxon>
        <taxon>Bacillales</taxon>
        <taxon>Caryophanaceae</taxon>
        <taxon>Sporosarcina</taxon>
    </lineage>
</organism>
<dbReference type="EMBL" id="JBEPME010000004">
    <property type="protein sequence ID" value="MET3657851.1"/>
    <property type="molecule type" value="Genomic_DNA"/>
</dbReference>
<gene>
    <name evidence="2" type="ORF">ABIC55_002948</name>
</gene>
<evidence type="ECO:0000313" key="2">
    <source>
        <dbReference type="EMBL" id="MET3657851.1"/>
    </source>
</evidence>